<keyword evidence="3 6" id="KW-0238">DNA-binding</keyword>
<feature type="domain" description="OmpR/PhoB-type" evidence="8">
    <location>
        <begin position="1"/>
        <end position="94"/>
    </location>
</feature>
<feature type="repeat" description="TPR" evidence="5">
    <location>
        <begin position="758"/>
        <end position="791"/>
    </location>
</feature>
<dbReference type="InterPro" id="IPR051677">
    <property type="entry name" value="AfsR-DnrI-RedD_regulator"/>
</dbReference>
<dbReference type="Pfam" id="PF13424">
    <property type="entry name" value="TPR_12"/>
    <property type="match status" value="2"/>
</dbReference>
<dbReference type="SMART" id="SM00028">
    <property type="entry name" value="TPR"/>
    <property type="match status" value="6"/>
</dbReference>
<dbReference type="PROSITE" id="PS51755">
    <property type="entry name" value="OMPR_PHOB"/>
    <property type="match status" value="1"/>
</dbReference>
<evidence type="ECO:0000313" key="9">
    <source>
        <dbReference type="EMBL" id="GII25330.1"/>
    </source>
</evidence>
<gene>
    <name evidence="9" type="ORF">Pme01_49270</name>
</gene>
<feature type="DNA-binding region" description="OmpR/PhoB-type" evidence="6">
    <location>
        <begin position="1"/>
        <end position="94"/>
    </location>
</feature>
<dbReference type="GO" id="GO:0006355">
    <property type="term" value="P:regulation of DNA-templated transcription"/>
    <property type="evidence" value="ECO:0007669"/>
    <property type="project" value="InterPro"/>
</dbReference>
<dbReference type="Gene3D" id="3.40.50.300">
    <property type="entry name" value="P-loop containing nucleotide triphosphate hydrolases"/>
    <property type="match status" value="1"/>
</dbReference>
<dbReference type="SMART" id="SM01043">
    <property type="entry name" value="BTAD"/>
    <property type="match status" value="1"/>
</dbReference>
<dbReference type="GO" id="GO:0003677">
    <property type="term" value="F:DNA binding"/>
    <property type="evidence" value="ECO:0007669"/>
    <property type="project" value="UniProtKB-UniRule"/>
</dbReference>
<dbReference type="RefSeq" id="WP_168115132.1">
    <property type="nucleotide sequence ID" value="NZ_BOON01000050.1"/>
</dbReference>
<evidence type="ECO:0000256" key="1">
    <source>
        <dbReference type="ARBA" id="ARBA00005820"/>
    </source>
</evidence>
<dbReference type="Pfam" id="PF03704">
    <property type="entry name" value="BTAD"/>
    <property type="match status" value="1"/>
</dbReference>
<dbReference type="AlphaFoldDB" id="A0A8J3TDV4"/>
<dbReference type="EMBL" id="BOON01000050">
    <property type="protein sequence ID" value="GII25330.1"/>
    <property type="molecule type" value="Genomic_DNA"/>
</dbReference>
<evidence type="ECO:0000256" key="5">
    <source>
        <dbReference type="PROSITE-ProRule" id="PRU00339"/>
    </source>
</evidence>
<evidence type="ECO:0000313" key="10">
    <source>
        <dbReference type="Proteomes" id="UP000599074"/>
    </source>
</evidence>
<dbReference type="Pfam" id="PF13374">
    <property type="entry name" value="TPR_10"/>
    <property type="match status" value="2"/>
</dbReference>
<keyword evidence="2" id="KW-0805">Transcription regulation</keyword>
<dbReference type="InterPro" id="IPR036388">
    <property type="entry name" value="WH-like_DNA-bd_sf"/>
</dbReference>
<dbReference type="CDD" id="cd15831">
    <property type="entry name" value="BTAD"/>
    <property type="match status" value="1"/>
</dbReference>
<dbReference type="Proteomes" id="UP000599074">
    <property type="component" value="Unassembled WGS sequence"/>
</dbReference>
<dbReference type="SUPFAM" id="SSF48452">
    <property type="entry name" value="TPR-like"/>
    <property type="match status" value="3"/>
</dbReference>
<keyword evidence="5" id="KW-0802">TPR repeat</keyword>
<evidence type="ECO:0000256" key="4">
    <source>
        <dbReference type="ARBA" id="ARBA00023163"/>
    </source>
</evidence>
<keyword evidence="10" id="KW-1185">Reference proteome</keyword>
<feature type="repeat" description="TPR" evidence="5">
    <location>
        <begin position="797"/>
        <end position="830"/>
    </location>
</feature>
<dbReference type="InterPro" id="IPR011990">
    <property type="entry name" value="TPR-like_helical_dom_sf"/>
</dbReference>
<protein>
    <submittedName>
        <fullName evidence="9">SARP family transcriptional regulator</fullName>
    </submittedName>
</protein>
<dbReference type="PANTHER" id="PTHR35807">
    <property type="entry name" value="TRANSCRIPTIONAL REGULATOR REDD-RELATED"/>
    <property type="match status" value="1"/>
</dbReference>
<dbReference type="PRINTS" id="PR00364">
    <property type="entry name" value="DISEASERSIST"/>
</dbReference>
<feature type="region of interest" description="Disordered" evidence="7">
    <location>
        <begin position="248"/>
        <end position="271"/>
    </location>
</feature>
<evidence type="ECO:0000256" key="3">
    <source>
        <dbReference type="ARBA" id="ARBA00023125"/>
    </source>
</evidence>
<dbReference type="InterPro" id="IPR005158">
    <property type="entry name" value="BTAD"/>
</dbReference>
<accession>A0A8J3TDV4</accession>
<dbReference type="PANTHER" id="PTHR35807:SF1">
    <property type="entry name" value="TRANSCRIPTIONAL REGULATOR REDD"/>
    <property type="match status" value="1"/>
</dbReference>
<name>A0A8J3TDV4_9ACTN</name>
<sequence>MRFGILGPLRIRVGETDTTLAAGRERTVLAVLLLYPNEVVPVERLADAVWGSAPPSTMRAQVHSCVSRLRRALREKGIEDKVIATDPAGYVVRVDADDLDSLVFARRVAEGREAAAAGRLEEARAQLRAALALWRGPALAGIGSRQVEIGASGLEEQHSTAVEDCVDLELRLGLAQELLGELTDLVERFPVRERLRGQLMIALYRAGRQADALAVYRQGREALAEELGLEPGPHLEELHRRILNRDPDLLGAPREQPGPAARPAPRHGLPRDVVDFTGRDEWIARLLSLVPADPSDGPATPVIQVIDGMAGTGKTSLAVHVAHLVAERYPDAQLYIDLHGHSDRAPTAPVAALDVLLRQLGIPAEGIPERLDERMTVWRTELASRRALVVLDNAADSAQVLPLLPGGARALALVTSRRRLSGLDGVHHFSLDVLDPVEAMRLLVRVAGDRVEANPAAAAQVARLCGYLPLALRLAAARLVHRRSWTAADLADRLRRTRIPLAELAVEGRTVSAAFALSYQHLDETGRRVFRLLGLHPPNSFDARAVAALAHIDPDAAQDVLEDLVDAHLVEAPTAHRYRLHDLLHEYARELSAADDLAAERHDVTTRMLDHYLYATAEATAFLESAHLREGLDPPDGTRRVLELADQAEALAWLEHELANVVTCIRVAAELGRSRVVCKLARALWVYLWRHGYTAELIETYELALAAARQLDDEAAIASAHNYVASGYFRQGRWADVVTHLQQALEARRRLDDKLGQASTLGNLASVYRRLGRYAEAVEHIQQQLALAGEVGPDLPSRPLANLGSVYMVLGRYEEALEQHRQDLAASRRTGSRYGEGLALGDLGVVHLRLGHLTVAVALLKRAVQLKSEQGNRYGSAETLSDLGSAYRGLGRQAEAIAVQRQALAEMRAVGDLAGECQVLNDLATTLTAAGATAEARELHGLALARTEDVVDRYERARAHDGLGAAWEGTDPVRAREHWEIALALFTELGVPERADVERRLADLGAGRRAARPLMITEFFPGQGTGKTS</sequence>
<dbReference type="GO" id="GO:0000160">
    <property type="term" value="P:phosphorelay signal transduction system"/>
    <property type="evidence" value="ECO:0007669"/>
    <property type="project" value="InterPro"/>
</dbReference>
<comment type="caution">
    <text evidence="9">The sequence shown here is derived from an EMBL/GenBank/DDBJ whole genome shotgun (WGS) entry which is preliminary data.</text>
</comment>
<comment type="similarity">
    <text evidence="1">Belongs to the AfsR/DnrI/RedD regulatory family.</text>
</comment>
<evidence type="ECO:0000256" key="7">
    <source>
        <dbReference type="SAM" id="MobiDB-lite"/>
    </source>
</evidence>
<dbReference type="SUPFAM" id="SSF52540">
    <property type="entry name" value="P-loop containing nucleoside triphosphate hydrolases"/>
    <property type="match status" value="1"/>
</dbReference>
<dbReference type="SUPFAM" id="SSF46894">
    <property type="entry name" value="C-terminal effector domain of the bipartite response regulators"/>
    <property type="match status" value="1"/>
</dbReference>
<evidence type="ECO:0000259" key="8">
    <source>
        <dbReference type="PROSITE" id="PS51755"/>
    </source>
</evidence>
<evidence type="ECO:0000256" key="2">
    <source>
        <dbReference type="ARBA" id="ARBA00023015"/>
    </source>
</evidence>
<dbReference type="Pfam" id="PF00486">
    <property type="entry name" value="Trans_reg_C"/>
    <property type="match status" value="1"/>
</dbReference>
<reference evidence="9" key="1">
    <citation type="submission" date="2021-01" db="EMBL/GenBank/DDBJ databases">
        <title>Whole genome shotgun sequence of Planosporangium mesophilum NBRC 109066.</title>
        <authorList>
            <person name="Komaki H."/>
            <person name="Tamura T."/>
        </authorList>
    </citation>
    <scope>NUCLEOTIDE SEQUENCE</scope>
    <source>
        <strain evidence="9">NBRC 109066</strain>
    </source>
</reference>
<feature type="compositionally biased region" description="Low complexity" evidence="7">
    <location>
        <begin position="251"/>
        <end position="267"/>
    </location>
</feature>
<dbReference type="InterPro" id="IPR001867">
    <property type="entry name" value="OmpR/PhoB-type_DNA-bd"/>
</dbReference>
<dbReference type="InterPro" id="IPR019734">
    <property type="entry name" value="TPR_rpt"/>
</dbReference>
<keyword evidence="4" id="KW-0804">Transcription</keyword>
<organism evidence="9 10">
    <name type="scientific">Planosporangium mesophilum</name>
    <dbReference type="NCBI Taxonomy" id="689768"/>
    <lineage>
        <taxon>Bacteria</taxon>
        <taxon>Bacillati</taxon>
        <taxon>Actinomycetota</taxon>
        <taxon>Actinomycetes</taxon>
        <taxon>Micromonosporales</taxon>
        <taxon>Micromonosporaceae</taxon>
        <taxon>Planosporangium</taxon>
    </lineage>
</organism>
<dbReference type="PROSITE" id="PS50005">
    <property type="entry name" value="TPR"/>
    <property type="match status" value="2"/>
</dbReference>
<dbReference type="Gene3D" id="1.25.40.10">
    <property type="entry name" value="Tetratricopeptide repeat domain"/>
    <property type="match status" value="3"/>
</dbReference>
<dbReference type="SMART" id="SM00862">
    <property type="entry name" value="Trans_reg_C"/>
    <property type="match status" value="1"/>
</dbReference>
<evidence type="ECO:0000256" key="6">
    <source>
        <dbReference type="PROSITE-ProRule" id="PRU01091"/>
    </source>
</evidence>
<dbReference type="InterPro" id="IPR027417">
    <property type="entry name" value="P-loop_NTPase"/>
</dbReference>
<proteinExistence type="inferred from homology"/>
<dbReference type="InterPro" id="IPR016032">
    <property type="entry name" value="Sig_transdc_resp-reg_C-effctor"/>
</dbReference>
<dbReference type="Gene3D" id="1.10.10.10">
    <property type="entry name" value="Winged helix-like DNA-binding domain superfamily/Winged helix DNA-binding domain"/>
    <property type="match status" value="2"/>
</dbReference>